<feature type="compositionally biased region" description="Polar residues" evidence="2">
    <location>
        <begin position="611"/>
        <end position="627"/>
    </location>
</feature>
<evidence type="ECO:0000256" key="1">
    <source>
        <dbReference type="PROSITE-ProRule" id="PRU00497"/>
    </source>
</evidence>
<feature type="region of interest" description="Disordered" evidence="2">
    <location>
        <begin position="466"/>
        <end position="513"/>
    </location>
</feature>
<keyword evidence="4" id="KW-1185">Reference proteome</keyword>
<reference evidence="3 4" key="1">
    <citation type="submission" date="2015-09" db="EMBL/GenBank/DDBJ databases">
        <title>Draft genome of the scarab beetle Oryctes borbonicus.</title>
        <authorList>
            <person name="Meyer J.M."/>
            <person name="Markov G.V."/>
            <person name="Baskaran P."/>
            <person name="Herrmann M."/>
            <person name="Sommer R.J."/>
            <person name="Roedelsperger C."/>
        </authorList>
    </citation>
    <scope>NUCLEOTIDE SEQUENCE [LARGE SCALE GENOMIC DNA]</scope>
    <source>
        <strain evidence="3">OB123</strain>
        <tissue evidence="3">Whole animal</tissue>
    </source>
</reference>
<dbReference type="GO" id="GO:0008010">
    <property type="term" value="F:structural constituent of chitin-based larval cuticle"/>
    <property type="evidence" value="ECO:0007669"/>
    <property type="project" value="TreeGrafter"/>
</dbReference>
<name>A0A0T6BFW4_9SCAR</name>
<dbReference type="GO" id="GO:0062129">
    <property type="term" value="C:chitin-based extracellular matrix"/>
    <property type="evidence" value="ECO:0007669"/>
    <property type="project" value="TreeGrafter"/>
</dbReference>
<dbReference type="PANTHER" id="PTHR10380:SF235">
    <property type="entry name" value="CUTICULAR PROTEIN 73D, ISOFORM B"/>
    <property type="match status" value="1"/>
</dbReference>
<evidence type="ECO:0000313" key="4">
    <source>
        <dbReference type="Proteomes" id="UP000051574"/>
    </source>
</evidence>
<comment type="caution">
    <text evidence="3">The sequence shown here is derived from an EMBL/GenBank/DDBJ whole genome shotgun (WGS) entry which is preliminary data.</text>
</comment>
<dbReference type="PROSITE" id="PS51155">
    <property type="entry name" value="CHIT_BIND_RR_2"/>
    <property type="match status" value="3"/>
</dbReference>
<feature type="region of interest" description="Disordered" evidence="2">
    <location>
        <begin position="255"/>
        <end position="341"/>
    </location>
</feature>
<evidence type="ECO:0000256" key="2">
    <source>
        <dbReference type="SAM" id="MobiDB-lite"/>
    </source>
</evidence>
<dbReference type="EMBL" id="LJIG01000704">
    <property type="protein sequence ID" value="KRT86236.1"/>
    <property type="molecule type" value="Genomic_DNA"/>
</dbReference>
<feature type="region of interest" description="Disordered" evidence="2">
    <location>
        <begin position="1"/>
        <end position="67"/>
    </location>
</feature>
<dbReference type="OrthoDB" id="8196648at2759"/>
<feature type="compositionally biased region" description="Polar residues" evidence="2">
    <location>
        <begin position="412"/>
        <end position="427"/>
    </location>
</feature>
<feature type="region of interest" description="Disordered" evidence="2">
    <location>
        <begin position="353"/>
        <end position="431"/>
    </location>
</feature>
<keyword evidence="1" id="KW-0193">Cuticle</keyword>
<evidence type="ECO:0000313" key="3">
    <source>
        <dbReference type="EMBL" id="KRT86236.1"/>
    </source>
</evidence>
<feature type="compositionally biased region" description="Low complexity" evidence="2">
    <location>
        <begin position="628"/>
        <end position="639"/>
    </location>
</feature>
<protein>
    <submittedName>
        <fullName evidence="3">Insect cuticle protein</fullName>
    </submittedName>
</protein>
<feature type="compositionally biased region" description="Low complexity" evidence="2">
    <location>
        <begin position="490"/>
        <end position="499"/>
    </location>
</feature>
<feature type="compositionally biased region" description="Polar residues" evidence="2">
    <location>
        <begin position="309"/>
        <end position="321"/>
    </location>
</feature>
<feature type="compositionally biased region" description="Gly residues" evidence="2">
    <location>
        <begin position="392"/>
        <end position="403"/>
    </location>
</feature>
<sequence length="639" mass="69622">PDSYHESHANRNNVVNGAFGGRNPATGSVDRTEYTAGPRGFRPKGKNVVRKYDPSQRPTGPIGSKDDPYFDPYEDPSYNFQFNTRVYNRKEGADRNGDVKGSYTYLDDVGDKHEVEYIAGRNTGFHVKTPYPDSYPNSYRTLYFRDPRKPYMRGRSFIQRGIDGSYRFAALGPDHRRTEISDSIGNVRGSYTYKDEKGVTHSVHYIAGPNIGYRVLKNVKGPHLPTIFPFNSQDIVPSDFYDAKESDSDVFAQAASTYVTPKPNKDQDRFDSDSEDSNQIDKGTVRPTLDSSTFRPTKPPQSAFGRPTRPSQSTYDGQTKPPQGAYGGPIRPPQNIFEESGNDDDEEQLFMDLFKPVQGRPSTIKPSTYRPPIRPRPPQTSVTTIRPQDLGGKPGITDGGGSQVGKPGFGITSDNNIFGTRPPVSQESKPDFGITGGGSIFDTRPPTSPGIFSMAPSGTSDEDFLDIGASSSGSEDGIFGPTPSPPYGSRPPFTGGPFARPRPPRPTRPTKPILQFDLTAPDDGDRYHTIITNYGDTVFTAPPGVPVRAHVQSIGLVPLFPRSPSPSEQYNTDIEGSTEERDIEAAANSHINVSSTSSTVTTTILAAPSMAPSSTLPSVETTASVDITTTQLPETTTTS</sequence>
<dbReference type="AlphaFoldDB" id="A0A0T6BFW4"/>
<dbReference type="InterPro" id="IPR000618">
    <property type="entry name" value="Insect_cuticle"/>
</dbReference>
<gene>
    <name evidence="3" type="ORF">AMK59_2723</name>
</gene>
<feature type="region of interest" description="Disordered" evidence="2">
    <location>
        <begin position="610"/>
        <end position="639"/>
    </location>
</feature>
<feature type="non-terminal residue" evidence="3">
    <location>
        <position position="1"/>
    </location>
</feature>
<organism evidence="3 4">
    <name type="scientific">Oryctes borbonicus</name>
    <dbReference type="NCBI Taxonomy" id="1629725"/>
    <lineage>
        <taxon>Eukaryota</taxon>
        <taxon>Metazoa</taxon>
        <taxon>Ecdysozoa</taxon>
        <taxon>Arthropoda</taxon>
        <taxon>Hexapoda</taxon>
        <taxon>Insecta</taxon>
        <taxon>Pterygota</taxon>
        <taxon>Neoptera</taxon>
        <taxon>Endopterygota</taxon>
        <taxon>Coleoptera</taxon>
        <taxon>Polyphaga</taxon>
        <taxon>Scarabaeiformia</taxon>
        <taxon>Scarabaeidae</taxon>
        <taxon>Dynastinae</taxon>
        <taxon>Oryctes</taxon>
    </lineage>
</organism>
<feature type="compositionally biased region" description="Basic and acidic residues" evidence="2">
    <location>
        <begin position="263"/>
        <end position="272"/>
    </location>
</feature>
<dbReference type="InterPro" id="IPR050468">
    <property type="entry name" value="Cuticle_Struct_Prot"/>
</dbReference>
<dbReference type="PANTHER" id="PTHR10380">
    <property type="entry name" value="CUTICLE PROTEIN"/>
    <property type="match status" value="1"/>
</dbReference>
<dbReference type="Pfam" id="PF00379">
    <property type="entry name" value="Chitin_bind_4"/>
    <property type="match status" value="2"/>
</dbReference>
<feature type="compositionally biased region" description="Pro residues" evidence="2">
    <location>
        <begin position="500"/>
        <end position="509"/>
    </location>
</feature>
<dbReference type="Proteomes" id="UP000051574">
    <property type="component" value="Unassembled WGS sequence"/>
</dbReference>
<accession>A0A0T6BFW4</accession>
<proteinExistence type="predicted"/>